<feature type="transmembrane region" description="Helical" evidence="15">
    <location>
        <begin position="210"/>
        <end position="231"/>
    </location>
</feature>
<dbReference type="NCBIfam" id="TIGR01494">
    <property type="entry name" value="ATPase_P-type"/>
    <property type="match status" value="1"/>
</dbReference>
<dbReference type="InterPro" id="IPR059000">
    <property type="entry name" value="ATPase_P-type_domA"/>
</dbReference>
<dbReference type="InterPro" id="IPR023298">
    <property type="entry name" value="ATPase_P-typ_TM_dom_sf"/>
</dbReference>
<dbReference type="InterPro" id="IPR023299">
    <property type="entry name" value="ATPase_P-typ_cyto_dom_N"/>
</dbReference>
<keyword evidence="11" id="KW-1278">Translocase</keyword>
<keyword evidence="18" id="KW-1185">Reference proteome</keyword>
<keyword evidence="4 15" id="KW-1003">Cell membrane</keyword>
<evidence type="ECO:0000256" key="11">
    <source>
        <dbReference type="ARBA" id="ARBA00022967"/>
    </source>
</evidence>
<evidence type="ECO:0000256" key="1">
    <source>
        <dbReference type="ARBA" id="ARBA00004651"/>
    </source>
</evidence>
<dbReference type="InterPro" id="IPR027256">
    <property type="entry name" value="P-typ_ATPase_IB"/>
</dbReference>
<dbReference type="CDD" id="cd00371">
    <property type="entry name" value="HMA"/>
    <property type="match status" value="1"/>
</dbReference>
<evidence type="ECO:0000256" key="2">
    <source>
        <dbReference type="ARBA" id="ARBA00006024"/>
    </source>
</evidence>
<evidence type="ECO:0000256" key="13">
    <source>
        <dbReference type="ARBA" id="ARBA00023065"/>
    </source>
</evidence>
<feature type="transmembrane region" description="Helical" evidence="15">
    <location>
        <begin position="243"/>
        <end position="265"/>
    </location>
</feature>
<feature type="transmembrane region" description="Helical" evidence="15">
    <location>
        <begin position="428"/>
        <end position="450"/>
    </location>
</feature>
<dbReference type="CDD" id="cd02079">
    <property type="entry name" value="P-type_ATPase_HM"/>
    <property type="match status" value="1"/>
</dbReference>
<dbReference type="Gene3D" id="3.30.70.100">
    <property type="match status" value="1"/>
</dbReference>
<dbReference type="Pfam" id="PF00702">
    <property type="entry name" value="Hydrolase"/>
    <property type="match status" value="1"/>
</dbReference>
<dbReference type="PROSITE" id="PS00154">
    <property type="entry name" value="ATPASE_E1_E2"/>
    <property type="match status" value="1"/>
</dbReference>
<keyword evidence="3" id="KW-0813">Transport</keyword>
<dbReference type="SFLD" id="SFLDS00003">
    <property type="entry name" value="Haloacid_Dehalogenase"/>
    <property type="match status" value="1"/>
</dbReference>
<dbReference type="SUPFAM" id="SSF81660">
    <property type="entry name" value="Metal cation-transporting ATPase, ATP-binding domain N"/>
    <property type="match status" value="1"/>
</dbReference>
<evidence type="ECO:0000256" key="15">
    <source>
        <dbReference type="RuleBase" id="RU362081"/>
    </source>
</evidence>
<dbReference type="PRINTS" id="PR00119">
    <property type="entry name" value="CATATPASE"/>
</dbReference>
<evidence type="ECO:0000256" key="14">
    <source>
        <dbReference type="ARBA" id="ARBA00023136"/>
    </source>
</evidence>
<dbReference type="InterPro" id="IPR001757">
    <property type="entry name" value="P_typ_ATPase"/>
</dbReference>
<dbReference type="InterPro" id="IPR006121">
    <property type="entry name" value="HMA_dom"/>
</dbReference>
<feature type="transmembrane region" description="Helical" evidence="15">
    <location>
        <begin position="456"/>
        <end position="475"/>
    </location>
</feature>
<protein>
    <submittedName>
        <fullName evidence="17">Heavy metal translocating P-type ATPase</fullName>
    </submittedName>
</protein>
<keyword evidence="10" id="KW-0460">Magnesium</keyword>
<evidence type="ECO:0000259" key="16">
    <source>
        <dbReference type="PROSITE" id="PS50846"/>
    </source>
</evidence>
<dbReference type="Pfam" id="PF00122">
    <property type="entry name" value="E1-E2_ATPase"/>
    <property type="match status" value="1"/>
</dbReference>
<evidence type="ECO:0000256" key="3">
    <source>
        <dbReference type="ARBA" id="ARBA00022448"/>
    </source>
</evidence>
<sequence>MKKTCFHCGLDVPEHLHLTVRYENEDRETCCAGCQAVAQSIIDAGLGSYYKQRTADAQKTELPPQEILDQIRLYDLPEVQSDFVETHGGTREAVLMLGGITCAACVWLIEQRLLRTDGIVRIDLNYSTHRCRVVWDDKKIRLSDILLKIRQTGYTAAPYDAQKIEAANQKERKQYIVRLAVAGLGMMQTMMFALPTYLYGGDIEPDFLKILHWGGFLMVLPVVFYCAVPFYQGALRDLKNRRAGMDTPIAAAIIMTFAAGIYSLATNAGQGMYFESIAMLLFFLLGGRFMEHIARRKAGDAAERLVKLIPAFCHRMPGYPAVQDVREAAVVKLQAGDVVLVKPGETIPVDGTVLEGASTVDESMLTGESLPVAKMPSEKVTAGTLNTQSPLIIRTDRTGGGTRLSHIVRLLDRALAQKPRTAELAEQYASTFVFGELLLAVPVFIGWMFYADAHTALWITVALLVITCPCALSLATPTALAASTGALAREGILISGKQTLETLAQTTDIIFDKTGTLTRGNPTVSRISLLSGTDEAFVLAVAQALEQQSEHPLARAILNHRVSDGMIPDIRVGQRLNHVGEGVGAQLTVNGETQVWALGRAAYVAKIAGEPPQDEQSSESGSAVYLGNQLGFQAVFYLQDPLKEGAEEVVRKLKRQHLTLHLLSGDRETAVAETARALGIAHYRTQAMPEDKLEYVKALQKEGKKVLMIGDGINDAPVLAQADTSAAVAGGTDIARDGADIVLLNEDLNTVPHMLVQAGRTRQIIRQNLSWAGAYNIIAVPLAVLGYVQPWIAALGMSFSSLVVLGNAMRLHKQADMPSEKMPSEQ</sequence>
<feature type="domain" description="HMA" evidence="16">
    <location>
        <begin position="91"/>
        <end position="157"/>
    </location>
</feature>
<dbReference type="InterPro" id="IPR021993">
    <property type="entry name" value="ATPase-cat-bd"/>
</dbReference>
<gene>
    <name evidence="17" type="ORF">ABM124_02390</name>
</gene>
<dbReference type="Proteomes" id="UP001447151">
    <property type="component" value="Unassembled WGS sequence"/>
</dbReference>
<dbReference type="RefSeq" id="WP_349272441.1">
    <property type="nucleotide sequence ID" value="NZ_JBECZB010000002.1"/>
</dbReference>
<dbReference type="PRINTS" id="PR00943">
    <property type="entry name" value="CUATPASE"/>
</dbReference>
<feature type="transmembrane region" description="Helical" evidence="15">
    <location>
        <begin position="769"/>
        <end position="788"/>
    </location>
</feature>
<keyword evidence="7 15" id="KW-0479">Metal-binding</keyword>
<keyword evidence="9 15" id="KW-0067">ATP-binding</keyword>
<comment type="caution">
    <text evidence="17">The sequence shown here is derived from an EMBL/GenBank/DDBJ whole genome shotgun (WGS) entry which is preliminary data.</text>
</comment>
<comment type="subcellular location">
    <subcellularLocation>
        <location evidence="1">Cell membrane</location>
        <topology evidence="1">Multi-pass membrane protein</topology>
    </subcellularLocation>
</comment>
<dbReference type="SUPFAM" id="SSF55008">
    <property type="entry name" value="HMA, heavy metal-associated domain"/>
    <property type="match status" value="1"/>
</dbReference>
<evidence type="ECO:0000256" key="12">
    <source>
        <dbReference type="ARBA" id="ARBA00022989"/>
    </source>
</evidence>
<feature type="transmembrane region" description="Helical" evidence="15">
    <location>
        <begin position="271"/>
        <end position="290"/>
    </location>
</feature>
<dbReference type="SUPFAM" id="SSF81653">
    <property type="entry name" value="Calcium ATPase, transduction domain A"/>
    <property type="match status" value="1"/>
</dbReference>
<proteinExistence type="inferred from homology"/>
<name>A0ABV1JIZ2_NEIPO</name>
<evidence type="ECO:0000256" key="4">
    <source>
        <dbReference type="ARBA" id="ARBA00022475"/>
    </source>
</evidence>
<evidence type="ECO:0000256" key="7">
    <source>
        <dbReference type="ARBA" id="ARBA00022723"/>
    </source>
</evidence>
<dbReference type="Pfam" id="PF12156">
    <property type="entry name" value="ATPase-cat_bd"/>
    <property type="match status" value="1"/>
</dbReference>
<dbReference type="PROSITE" id="PS50846">
    <property type="entry name" value="HMA_2"/>
    <property type="match status" value="1"/>
</dbReference>
<evidence type="ECO:0000256" key="6">
    <source>
        <dbReference type="ARBA" id="ARBA00022692"/>
    </source>
</evidence>
<feature type="transmembrane region" description="Helical" evidence="15">
    <location>
        <begin position="175"/>
        <end position="198"/>
    </location>
</feature>
<dbReference type="SUPFAM" id="SSF81665">
    <property type="entry name" value="Calcium ATPase, transmembrane domain M"/>
    <property type="match status" value="1"/>
</dbReference>
<organism evidence="17 18">
    <name type="scientific">Neisseria polysaccharea</name>
    <dbReference type="NCBI Taxonomy" id="489"/>
    <lineage>
        <taxon>Bacteria</taxon>
        <taxon>Pseudomonadati</taxon>
        <taxon>Pseudomonadota</taxon>
        <taxon>Betaproteobacteria</taxon>
        <taxon>Neisseriales</taxon>
        <taxon>Neisseriaceae</taxon>
        <taxon>Neisseria</taxon>
    </lineage>
</organism>
<reference evidence="17 18" key="1">
    <citation type="submission" date="2024-05" db="EMBL/GenBank/DDBJ databases">
        <authorList>
            <person name="Matzinger S.R."/>
            <person name="Bankers L."/>
            <person name="Rossheim A."/>
            <person name="Hetherington-Rauth M.C."/>
            <person name="Smith A."/>
            <person name="Baird S."/>
            <person name="Polanco D."/>
        </authorList>
    </citation>
    <scope>NUCLEOTIDE SEQUENCE [LARGE SCALE GENOMIC DNA]</scope>
    <source>
        <strain evidence="17 18">2024CJ-00066</strain>
    </source>
</reference>
<dbReference type="SUPFAM" id="SSF56784">
    <property type="entry name" value="HAD-like"/>
    <property type="match status" value="1"/>
</dbReference>
<dbReference type="Gene3D" id="3.40.1110.10">
    <property type="entry name" value="Calcium-transporting ATPase, cytoplasmic domain N"/>
    <property type="match status" value="1"/>
</dbReference>
<dbReference type="InterPro" id="IPR008250">
    <property type="entry name" value="ATPase_P-typ_transduc_dom_A_sf"/>
</dbReference>
<dbReference type="InterPro" id="IPR044492">
    <property type="entry name" value="P_typ_ATPase_HD_dom"/>
</dbReference>
<dbReference type="NCBIfam" id="TIGR01511">
    <property type="entry name" value="ATPase-IB1_Cu"/>
    <property type="match status" value="1"/>
</dbReference>
<dbReference type="InterPro" id="IPR036163">
    <property type="entry name" value="HMA_dom_sf"/>
</dbReference>
<dbReference type="EMBL" id="JBECZB010000002">
    <property type="protein sequence ID" value="MEQ3510186.1"/>
    <property type="molecule type" value="Genomic_DNA"/>
</dbReference>
<evidence type="ECO:0000256" key="10">
    <source>
        <dbReference type="ARBA" id="ARBA00022842"/>
    </source>
</evidence>
<dbReference type="PANTHER" id="PTHR43520:SF5">
    <property type="entry name" value="CATION-TRANSPORTING P-TYPE ATPASE-RELATED"/>
    <property type="match status" value="1"/>
</dbReference>
<dbReference type="SFLD" id="SFLDF00027">
    <property type="entry name" value="p-type_atpase"/>
    <property type="match status" value="1"/>
</dbReference>
<dbReference type="SFLD" id="SFLDG00002">
    <property type="entry name" value="C1.7:_P-type_atpase_like"/>
    <property type="match status" value="1"/>
</dbReference>
<comment type="similarity">
    <text evidence="2 15">Belongs to the cation transport ATPase (P-type) (TC 3.A.3) family. Type IB subfamily.</text>
</comment>
<evidence type="ECO:0000256" key="8">
    <source>
        <dbReference type="ARBA" id="ARBA00022741"/>
    </source>
</evidence>
<dbReference type="InterPro" id="IPR023214">
    <property type="entry name" value="HAD_sf"/>
</dbReference>
<accession>A0ABV1JIZ2</accession>
<keyword evidence="13" id="KW-0406">Ion transport</keyword>
<evidence type="ECO:0000256" key="9">
    <source>
        <dbReference type="ARBA" id="ARBA00022840"/>
    </source>
</evidence>
<evidence type="ECO:0000313" key="17">
    <source>
        <dbReference type="EMBL" id="MEQ3510186.1"/>
    </source>
</evidence>
<dbReference type="InterPro" id="IPR036412">
    <property type="entry name" value="HAD-like_sf"/>
</dbReference>
<dbReference type="Pfam" id="PF00403">
    <property type="entry name" value="HMA"/>
    <property type="match status" value="1"/>
</dbReference>
<dbReference type="InterPro" id="IPR018303">
    <property type="entry name" value="ATPase_P-typ_P_site"/>
</dbReference>
<dbReference type="Gene3D" id="2.70.150.10">
    <property type="entry name" value="Calcium-transporting ATPase, cytoplasmic transduction domain A"/>
    <property type="match status" value="1"/>
</dbReference>
<keyword evidence="12 15" id="KW-1133">Transmembrane helix</keyword>
<keyword evidence="6 15" id="KW-0812">Transmembrane</keyword>
<keyword evidence="5" id="KW-0597">Phosphoprotein</keyword>
<keyword evidence="8 15" id="KW-0547">Nucleotide-binding</keyword>
<evidence type="ECO:0000313" key="18">
    <source>
        <dbReference type="Proteomes" id="UP001447151"/>
    </source>
</evidence>
<dbReference type="NCBIfam" id="TIGR01525">
    <property type="entry name" value="ATPase-IB_hvy"/>
    <property type="match status" value="1"/>
</dbReference>
<dbReference type="PANTHER" id="PTHR43520">
    <property type="entry name" value="ATP7, ISOFORM B"/>
    <property type="match status" value="1"/>
</dbReference>
<evidence type="ECO:0000256" key="5">
    <source>
        <dbReference type="ARBA" id="ARBA00022553"/>
    </source>
</evidence>
<dbReference type="Gene3D" id="3.40.50.1000">
    <property type="entry name" value="HAD superfamily/HAD-like"/>
    <property type="match status" value="1"/>
</dbReference>
<keyword evidence="14 15" id="KW-0472">Membrane</keyword>